<evidence type="ECO:0000313" key="1">
    <source>
        <dbReference type="EMBL" id="KAI0043773.1"/>
    </source>
</evidence>
<gene>
    <name evidence="1" type="ORF">FA95DRAFT_1562977</name>
</gene>
<reference evidence="1" key="1">
    <citation type="submission" date="2021-02" db="EMBL/GenBank/DDBJ databases">
        <authorList>
            <consortium name="DOE Joint Genome Institute"/>
            <person name="Ahrendt S."/>
            <person name="Looney B.P."/>
            <person name="Miyauchi S."/>
            <person name="Morin E."/>
            <person name="Drula E."/>
            <person name="Courty P.E."/>
            <person name="Chicoki N."/>
            <person name="Fauchery L."/>
            <person name="Kohler A."/>
            <person name="Kuo A."/>
            <person name="Labutti K."/>
            <person name="Pangilinan J."/>
            <person name="Lipzen A."/>
            <person name="Riley R."/>
            <person name="Andreopoulos W."/>
            <person name="He G."/>
            <person name="Johnson J."/>
            <person name="Barry K.W."/>
            <person name="Grigoriev I.V."/>
            <person name="Nagy L."/>
            <person name="Hibbett D."/>
            <person name="Henrissat B."/>
            <person name="Matheny P.B."/>
            <person name="Labbe J."/>
            <person name="Martin F."/>
        </authorList>
    </citation>
    <scope>NUCLEOTIDE SEQUENCE</scope>
    <source>
        <strain evidence="1">FP105234-sp</strain>
    </source>
</reference>
<comment type="caution">
    <text evidence="1">The sequence shown here is derived from an EMBL/GenBank/DDBJ whole genome shotgun (WGS) entry which is preliminary data.</text>
</comment>
<proteinExistence type="predicted"/>
<evidence type="ECO:0000313" key="2">
    <source>
        <dbReference type="Proteomes" id="UP000814033"/>
    </source>
</evidence>
<sequence>MAKSRTRRHANPSRTAQPAHVSQQRVCEGIKFALTAGIRHCIMSPDSATTMGRCCNPRTGLCSARQSKTHPAALSAHTHGVLIVRDIEPDGVLFVATRDGTYHDSESAHGRAGARGHACHALPVASHGTTLAHFREDPSHALRAPITEVAWITLRPHAAAQRGALARHLDVLAAGMRIWAQETGQRMPHVWGLAVGARDTYVALTGWPEEELCARRSQSPAFKALMAEVEELAVVEVLHARLADHEGL</sequence>
<name>A0ACB8RI09_9AGAM</name>
<reference evidence="1" key="2">
    <citation type="journal article" date="2022" name="New Phytol.">
        <title>Evolutionary transition to the ectomycorrhizal habit in the genomes of a hyperdiverse lineage of mushroom-forming fungi.</title>
        <authorList>
            <person name="Looney B."/>
            <person name="Miyauchi S."/>
            <person name="Morin E."/>
            <person name="Drula E."/>
            <person name="Courty P.E."/>
            <person name="Kohler A."/>
            <person name="Kuo A."/>
            <person name="LaButti K."/>
            <person name="Pangilinan J."/>
            <person name="Lipzen A."/>
            <person name="Riley R."/>
            <person name="Andreopoulos W."/>
            <person name="He G."/>
            <person name="Johnson J."/>
            <person name="Nolan M."/>
            <person name="Tritt A."/>
            <person name="Barry K.W."/>
            <person name="Grigoriev I.V."/>
            <person name="Nagy L.G."/>
            <person name="Hibbett D."/>
            <person name="Henrissat B."/>
            <person name="Matheny P.B."/>
            <person name="Labbe J."/>
            <person name="Martin F.M."/>
        </authorList>
    </citation>
    <scope>NUCLEOTIDE SEQUENCE</scope>
    <source>
        <strain evidence="1">FP105234-sp</strain>
    </source>
</reference>
<dbReference type="Proteomes" id="UP000814033">
    <property type="component" value="Unassembled WGS sequence"/>
</dbReference>
<organism evidence="1 2">
    <name type="scientific">Auriscalpium vulgare</name>
    <dbReference type="NCBI Taxonomy" id="40419"/>
    <lineage>
        <taxon>Eukaryota</taxon>
        <taxon>Fungi</taxon>
        <taxon>Dikarya</taxon>
        <taxon>Basidiomycota</taxon>
        <taxon>Agaricomycotina</taxon>
        <taxon>Agaricomycetes</taxon>
        <taxon>Russulales</taxon>
        <taxon>Auriscalpiaceae</taxon>
        <taxon>Auriscalpium</taxon>
    </lineage>
</organism>
<keyword evidence="2" id="KW-1185">Reference proteome</keyword>
<protein>
    <submittedName>
        <fullName evidence="1">Uncharacterized protein</fullName>
    </submittedName>
</protein>
<accession>A0ACB8RI09</accession>
<dbReference type="EMBL" id="MU276005">
    <property type="protein sequence ID" value="KAI0043773.1"/>
    <property type="molecule type" value="Genomic_DNA"/>
</dbReference>